<feature type="transmembrane region" description="Helical" evidence="1">
    <location>
        <begin position="100"/>
        <end position="121"/>
    </location>
</feature>
<comment type="caution">
    <text evidence="2">The sequence shown here is derived from an EMBL/GenBank/DDBJ whole genome shotgun (WGS) entry which is preliminary data.</text>
</comment>
<feature type="transmembrane region" description="Helical" evidence="1">
    <location>
        <begin position="383"/>
        <end position="406"/>
    </location>
</feature>
<gene>
    <name evidence="2" type="ORF">EWF95_09355</name>
</gene>
<dbReference type="RefSeq" id="WP_142443787.1">
    <property type="nucleotide sequence ID" value="NZ_SESI01000002.1"/>
</dbReference>
<protein>
    <submittedName>
        <fullName evidence="2">Stage II sporulation protein M</fullName>
    </submittedName>
</protein>
<feature type="transmembrane region" description="Helical" evidence="1">
    <location>
        <begin position="340"/>
        <end position="363"/>
    </location>
</feature>
<proteinExistence type="predicted"/>
<feature type="transmembrane region" description="Helical" evidence="1">
    <location>
        <begin position="187"/>
        <end position="210"/>
    </location>
</feature>
<reference evidence="2 3" key="1">
    <citation type="submission" date="2019-02" db="EMBL/GenBank/DDBJ databases">
        <title>Halonotius sp. a new haloqrchaeon isolated from saline water.</title>
        <authorList>
            <person name="Duran-Viseras A."/>
            <person name="Sanchez-Porro C."/>
            <person name="Ventosa A."/>
        </authorList>
    </citation>
    <scope>NUCLEOTIDE SEQUENCE [LARGE SCALE GENOMIC DNA]</scope>
    <source>
        <strain evidence="2 3">F9-27</strain>
    </source>
</reference>
<feature type="transmembrane region" description="Helical" evidence="1">
    <location>
        <begin position="21"/>
        <end position="51"/>
    </location>
</feature>
<evidence type="ECO:0000313" key="2">
    <source>
        <dbReference type="EMBL" id="TQQ80675.1"/>
    </source>
</evidence>
<keyword evidence="1" id="KW-0472">Membrane</keyword>
<dbReference type="OrthoDB" id="86288at2157"/>
<dbReference type="PANTHER" id="PTHR35337:SF1">
    <property type="entry name" value="SLR1478 PROTEIN"/>
    <property type="match status" value="1"/>
</dbReference>
<name>A0A544QP79_9EURY</name>
<feature type="transmembrane region" description="Helical" evidence="1">
    <location>
        <begin position="446"/>
        <end position="471"/>
    </location>
</feature>
<evidence type="ECO:0000256" key="1">
    <source>
        <dbReference type="SAM" id="Phobius"/>
    </source>
</evidence>
<keyword evidence="3" id="KW-1185">Reference proteome</keyword>
<accession>A0A544QP79</accession>
<dbReference type="PANTHER" id="PTHR35337">
    <property type="entry name" value="SLR1478 PROTEIN"/>
    <property type="match status" value="1"/>
</dbReference>
<dbReference type="Proteomes" id="UP000315385">
    <property type="component" value="Unassembled WGS sequence"/>
</dbReference>
<dbReference type="EMBL" id="SESI01000002">
    <property type="protein sequence ID" value="TQQ80675.1"/>
    <property type="molecule type" value="Genomic_DNA"/>
</dbReference>
<feature type="transmembrane region" description="Helical" evidence="1">
    <location>
        <begin position="483"/>
        <end position="509"/>
    </location>
</feature>
<dbReference type="InterPro" id="IPR002798">
    <property type="entry name" value="SpoIIM-like"/>
</dbReference>
<keyword evidence="1" id="KW-1133">Transmembrane helix</keyword>
<keyword evidence="1" id="KW-0812">Transmembrane</keyword>
<dbReference type="Pfam" id="PF01944">
    <property type="entry name" value="SpoIIM"/>
    <property type="match status" value="1"/>
</dbReference>
<evidence type="ECO:0000313" key="3">
    <source>
        <dbReference type="Proteomes" id="UP000315385"/>
    </source>
</evidence>
<dbReference type="AlphaFoldDB" id="A0A544QP79"/>
<feature type="transmembrane region" description="Helical" evidence="1">
    <location>
        <begin position="163"/>
        <end position="181"/>
    </location>
</feature>
<feature type="transmembrane region" description="Helical" evidence="1">
    <location>
        <begin position="418"/>
        <end position="440"/>
    </location>
</feature>
<sequence>MTVGSALQTGLRLLVDRPADVLPVYLVGIGLTATVRVPLVVAIGAALALLVSDGRLETLVTELEAFLQSTDLDPAAFETTPPPIPAELEAAVGNVFSPGIVALLGGGVVVALLVGVVAGGLSNAAVLHGIYGALVGDDGVRAALGGLADDWPSFVGLSILQTVFTLLGLVPIVIGVGLFALSPAAGFAATAVGVILGVGLIVVSSLLLAFTGQSIVADDVGLAGGIRRSARLPVARPWMIVGYVLVALTVFAVLSILGSLFSMLGVSQLSGIVGPLLLLPFLDIFKFGLYADRSFPITADSDTVADEHATNRPHRTRFVAAFRDGLVALGGFLRRAPLSVLFATAVFTAAAIVGYQVTAGFGAEIPTPAEPGLVFGSFPVDTFVMLAANNWLVSATAAFGGLALGVPTGVDMLLNGGLIGALYGVTDSTAFLALVAPHGVIELPAIFVAGGLGFHIAAVVLGVLTGGATVTTLVDTLRLAYRVLLGLAVVLVVAAFIEAFLTPAIAAAVL</sequence>
<feature type="transmembrane region" description="Helical" evidence="1">
    <location>
        <begin position="238"/>
        <end position="261"/>
    </location>
</feature>
<organism evidence="2 3">
    <name type="scientific">Halonotius roseus</name>
    <dbReference type="NCBI Taxonomy" id="2511997"/>
    <lineage>
        <taxon>Archaea</taxon>
        <taxon>Methanobacteriati</taxon>
        <taxon>Methanobacteriota</taxon>
        <taxon>Stenosarchaea group</taxon>
        <taxon>Halobacteria</taxon>
        <taxon>Halobacteriales</taxon>
        <taxon>Haloferacaceae</taxon>
        <taxon>Halonotius</taxon>
    </lineage>
</organism>
<feature type="transmembrane region" description="Helical" evidence="1">
    <location>
        <begin position="267"/>
        <end position="285"/>
    </location>
</feature>